<dbReference type="EMBL" id="CP003364">
    <property type="protein sequence ID" value="AGA25990.1"/>
    <property type="molecule type" value="Genomic_DNA"/>
</dbReference>
<proteinExistence type="predicted"/>
<dbReference type="RefSeq" id="WP_015245160.1">
    <property type="nucleotide sequence ID" value="NC_019892.1"/>
</dbReference>
<dbReference type="Proteomes" id="UP000010798">
    <property type="component" value="Chromosome"/>
</dbReference>
<sequence>MKFNTSTRRLKAAVSLAALSGFWCADGYAGSHKNQAAQFVPIYLQQAPAVQVYSAPVAQVYAAPAVQMYSAPAVQMYSAPAPQMYSAPVAQAYSAPAAQAYSAPAAQAYSAPAVQMYSAPAPQMYSAPANYYTASAIAAGTTTVGNAPVAGAKISVVDREDILADLRREAKEGASDGTMRERRKALRESARTKYADSIGVDESELGDADNQDIEIVVNSILNPNSGNAMQSVAVQSALQPVSYLPSYAPVYAPQQPTMLVQPVVPAQLYVPVQPKHHWLHK</sequence>
<gene>
    <name evidence="3" type="ordered locus">Sinac_1611</name>
</gene>
<keyword evidence="2" id="KW-0732">Signal</keyword>
<feature type="chain" id="PRO_5003940014" evidence="2">
    <location>
        <begin position="26"/>
        <end position="281"/>
    </location>
</feature>
<evidence type="ECO:0000313" key="4">
    <source>
        <dbReference type="Proteomes" id="UP000010798"/>
    </source>
</evidence>
<evidence type="ECO:0000313" key="3">
    <source>
        <dbReference type="EMBL" id="AGA25990.1"/>
    </source>
</evidence>
<dbReference type="STRING" id="886293.Sinac_1611"/>
<evidence type="ECO:0000256" key="1">
    <source>
        <dbReference type="SAM" id="MobiDB-lite"/>
    </source>
</evidence>
<reference evidence="3 4" key="1">
    <citation type="submission" date="2012-02" db="EMBL/GenBank/DDBJ databases">
        <title>Complete sequence of chromosome of Singulisphaera acidiphila DSM 18658.</title>
        <authorList>
            <consortium name="US DOE Joint Genome Institute (JGI-PGF)"/>
            <person name="Lucas S."/>
            <person name="Copeland A."/>
            <person name="Lapidus A."/>
            <person name="Glavina del Rio T."/>
            <person name="Dalin E."/>
            <person name="Tice H."/>
            <person name="Bruce D."/>
            <person name="Goodwin L."/>
            <person name="Pitluck S."/>
            <person name="Peters L."/>
            <person name="Ovchinnikova G."/>
            <person name="Chertkov O."/>
            <person name="Kyrpides N."/>
            <person name="Mavromatis K."/>
            <person name="Ivanova N."/>
            <person name="Brettin T."/>
            <person name="Detter J.C."/>
            <person name="Han C."/>
            <person name="Larimer F."/>
            <person name="Land M."/>
            <person name="Hauser L."/>
            <person name="Markowitz V."/>
            <person name="Cheng J.-F."/>
            <person name="Hugenholtz P."/>
            <person name="Woyke T."/>
            <person name="Wu D."/>
            <person name="Tindall B."/>
            <person name="Pomrenke H."/>
            <person name="Brambilla E."/>
            <person name="Klenk H.-P."/>
            <person name="Eisen J.A."/>
        </authorList>
    </citation>
    <scope>NUCLEOTIDE SEQUENCE [LARGE SCALE GENOMIC DNA]</scope>
    <source>
        <strain evidence="4">ATCC BAA-1392 / DSM 18658 / VKM B-2454 / MOB10</strain>
    </source>
</reference>
<accession>L0DAV8</accession>
<dbReference type="KEGG" id="saci:Sinac_1611"/>
<feature type="signal peptide" evidence="2">
    <location>
        <begin position="1"/>
        <end position="25"/>
    </location>
</feature>
<feature type="region of interest" description="Disordered" evidence="1">
    <location>
        <begin position="173"/>
        <end position="193"/>
    </location>
</feature>
<organism evidence="3 4">
    <name type="scientific">Singulisphaera acidiphila (strain ATCC BAA-1392 / DSM 18658 / VKM B-2454 / MOB10)</name>
    <dbReference type="NCBI Taxonomy" id="886293"/>
    <lineage>
        <taxon>Bacteria</taxon>
        <taxon>Pseudomonadati</taxon>
        <taxon>Planctomycetota</taxon>
        <taxon>Planctomycetia</taxon>
        <taxon>Isosphaerales</taxon>
        <taxon>Isosphaeraceae</taxon>
        <taxon>Singulisphaera</taxon>
    </lineage>
</organism>
<keyword evidence="4" id="KW-1185">Reference proteome</keyword>
<evidence type="ECO:0000256" key="2">
    <source>
        <dbReference type="SAM" id="SignalP"/>
    </source>
</evidence>
<protein>
    <submittedName>
        <fullName evidence="3">Uncharacterized protein</fullName>
    </submittedName>
</protein>
<dbReference type="HOGENOM" id="CLU_990068_0_0_0"/>
<name>L0DAV8_SINAD</name>
<dbReference type="AlphaFoldDB" id="L0DAV8"/>